<dbReference type="Proteomes" id="UP000245591">
    <property type="component" value="Unassembled WGS sequence"/>
</dbReference>
<keyword evidence="1" id="KW-0967">Endosome</keyword>
<dbReference type="GO" id="GO:0016192">
    <property type="term" value="P:vesicle-mediated transport"/>
    <property type="evidence" value="ECO:0007669"/>
    <property type="project" value="InterPro"/>
</dbReference>
<proteinExistence type="inferred from homology"/>
<evidence type="ECO:0000313" key="6">
    <source>
        <dbReference type="Proteomes" id="UP000245591"/>
    </source>
</evidence>
<dbReference type="GO" id="GO:0006623">
    <property type="term" value="P:protein targeting to vacuole"/>
    <property type="evidence" value="ECO:0007669"/>
    <property type="project" value="UniProtKB-UniRule"/>
</dbReference>
<evidence type="ECO:0000256" key="2">
    <source>
        <dbReference type="SAM" id="MobiDB-lite"/>
    </source>
</evidence>
<sequence length="545" mass="63469">MSENIDPNVSENKQIQLQNTFLKESNFSIHKVLQESSSNNLDESFETRNIFLKDANFPNNSNNKTNNSTEGNSELKTSENSNKNELLPSQENIQKIEFKDEKIDENSETSSDGEGYRKNHSKADITSRRWQKKKKHYFILSTAGKPIYSRYGDESKLSSFMGIIQAIVSTVSNLQDEIKSMKIGNRNFVFLLREPLYLVLSSTEKETEMQLVSELEYIYDQVLCILTYTQLSRIFEVHGNFDLRRLLGGTENIIDNLIDRMQYDPCFFLGSLESLPMSYLEREKIGNALIEKHPKSLLFGFITYKFEIVNLVRHHKINLHPSDLMILFNMAQSSTSMSANEVWTPFCFPRFNKNGFLFVYISSLAENINLFLVATERDKFYELFEHKNTIKTYMDKYGCFEKLSSCIKTDHIDNISKNIKLDNVKFISFKSKKYVQHINFIGKKMKGTKTNTIEGELLKITKMFRYCRKNFVSTENSLTEEPIKLNYMSTSFEHILAWNTVDFEMYAAFDLTKSIDNAIDTINLFVRHIKRNTEFYFVTNPPSLK</sequence>
<organism evidence="5 6">
    <name type="scientific">Smittium angustum</name>
    <dbReference type="NCBI Taxonomy" id="133377"/>
    <lineage>
        <taxon>Eukaryota</taxon>
        <taxon>Fungi</taxon>
        <taxon>Fungi incertae sedis</taxon>
        <taxon>Zoopagomycota</taxon>
        <taxon>Kickxellomycotina</taxon>
        <taxon>Harpellomycetes</taxon>
        <taxon>Harpellales</taxon>
        <taxon>Legeriomycetaceae</taxon>
        <taxon>Smittium</taxon>
    </lineage>
</organism>
<comment type="caution">
    <text evidence="5">The sequence shown here is derived from an EMBL/GenBank/DDBJ whole genome shotgun (WGS) entry which is preliminary data.</text>
</comment>
<comment type="similarity">
    <text evidence="1">Belongs to the MON1/SAND family.</text>
</comment>
<gene>
    <name evidence="5" type="ORF">BB558_000467</name>
</gene>
<keyword evidence="6" id="KW-1185">Reference proteome</keyword>
<keyword evidence="1" id="KW-0926">Vacuole</keyword>
<dbReference type="Pfam" id="PF19036">
    <property type="entry name" value="Fuz_longin_1"/>
    <property type="match status" value="1"/>
</dbReference>
<dbReference type="PANTHER" id="PTHR13027">
    <property type="entry name" value="SAND PROTEIN-RELATED"/>
    <property type="match status" value="1"/>
</dbReference>
<keyword evidence="1" id="KW-0813">Transport</keyword>
<dbReference type="Pfam" id="PF19037">
    <property type="entry name" value="Fuz_longin_2"/>
    <property type="match status" value="1"/>
</dbReference>
<evidence type="ECO:0000259" key="4">
    <source>
        <dbReference type="Pfam" id="PF19037"/>
    </source>
</evidence>
<feature type="compositionally biased region" description="Basic and acidic residues" evidence="2">
    <location>
        <begin position="94"/>
        <end position="105"/>
    </location>
</feature>
<evidence type="ECO:0000256" key="1">
    <source>
        <dbReference type="RuleBase" id="RU367048"/>
    </source>
</evidence>
<feature type="domain" description="FUZ/MON1/HPS1 first Longin" evidence="3">
    <location>
        <begin position="135"/>
        <end position="257"/>
    </location>
</feature>
<dbReference type="GO" id="GO:0006914">
    <property type="term" value="P:autophagy"/>
    <property type="evidence" value="ECO:0007669"/>
    <property type="project" value="UniProtKB-UniRule"/>
</dbReference>
<accession>A0A2U1JE23</accession>
<reference evidence="5 6" key="1">
    <citation type="journal article" date="2018" name="MBio">
        <title>Comparative Genomics Reveals the Core Gene Toolbox for the Fungus-Insect Symbiosis.</title>
        <authorList>
            <person name="Wang Y."/>
            <person name="Stata M."/>
            <person name="Wang W."/>
            <person name="Stajich J.E."/>
            <person name="White M.M."/>
            <person name="Moncalvo J.M."/>
        </authorList>
    </citation>
    <scope>NUCLEOTIDE SEQUENCE [LARGE SCALE GENOMIC DNA]</scope>
    <source>
        <strain evidence="5 6">AUS-126-30</strain>
    </source>
</reference>
<feature type="compositionally biased region" description="Basic and acidic residues" evidence="2">
    <location>
        <begin position="114"/>
        <end position="127"/>
    </location>
</feature>
<dbReference type="InterPro" id="IPR004353">
    <property type="entry name" value="Mon1"/>
</dbReference>
<dbReference type="GO" id="GO:0032585">
    <property type="term" value="C:multivesicular body membrane"/>
    <property type="evidence" value="ECO:0007669"/>
    <property type="project" value="UniProtKB-SubCell"/>
</dbReference>
<protein>
    <recommendedName>
        <fullName evidence="1">Vacuolar fusion protein MON1</fullName>
    </recommendedName>
</protein>
<comment type="function">
    <text evidence="1">Required for multiple vacuole delivery pathways including the cytoplasm to vacuole transport (Cvt), autophagy, pexophagy and endocytosis.</text>
</comment>
<feature type="domain" description="FUZ/MON1/HPS1 second Longin" evidence="4">
    <location>
        <begin position="295"/>
        <end position="388"/>
    </location>
</feature>
<feature type="compositionally biased region" description="Low complexity" evidence="2">
    <location>
        <begin position="59"/>
        <end position="74"/>
    </location>
</feature>
<comment type="subcellular location">
    <subcellularLocation>
        <location evidence="1">Endosome</location>
        <location evidence="1">Multivesicular body membrane</location>
        <topology evidence="1">Peripheral membrane protein</topology>
    </subcellularLocation>
    <subcellularLocation>
        <location evidence="1">Prevacuolar compartment membrane</location>
        <topology evidence="1">Peripheral membrane protein</topology>
    </subcellularLocation>
    <subcellularLocation>
        <location evidence="1">Vacuole membrane</location>
        <topology evidence="1">Peripheral membrane protein</topology>
    </subcellularLocation>
</comment>
<keyword evidence="1" id="KW-0653">Protein transport</keyword>
<dbReference type="PRINTS" id="PR01546">
    <property type="entry name" value="YEAST73DUF"/>
</dbReference>
<feature type="compositionally biased region" description="Polar residues" evidence="2">
    <location>
        <begin position="78"/>
        <end position="93"/>
    </location>
</feature>
<dbReference type="AlphaFoldDB" id="A0A2U1JE23"/>
<evidence type="ECO:0000259" key="3">
    <source>
        <dbReference type="Pfam" id="PF19036"/>
    </source>
</evidence>
<dbReference type="GO" id="GO:0005774">
    <property type="term" value="C:vacuolar membrane"/>
    <property type="evidence" value="ECO:0007669"/>
    <property type="project" value="UniProtKB-SubCell"/>
</dbReference>
<dbReference type="InterPro" id="IPR043972">
    <property type="entry name" value="FUZ/MON1/HPS1_longin_1"/>
</dbReference>
<name>A0A2U1JE23_SMIAN</name>
<dbReference type="EMBL" id="MBFU01000020">
    <property type="protein sequence ID" value="PWA03346.1"/>
    <property type="molecule type" value="Genomic_DNA"/>
</dbReference>
<keyword evidence="1" id="KW-0472">Membrane</keyword>
<dbReference type="InterPro" id="IPR043971">
    <property type="entry name" value="FUZ/MON1/HPS1_longin_2"/>
</dbReference>
<dbReference type="PANTHER" id="PTHR13027:SF7">
    <property type="entry name" value="VACUOLAR FUSION PROTEIN MON1 HOMOLOG"/>
    <property type="match status" value="1"/>
</dbReference>
<keyword evidence="1" id="KW-0072">Autophagy</keyword>
<feature type="region of interest" description="Disordered" evidence="2">
    <location>
        <begin position="54"/>
        <end position="127"/>
    </location>
</feature>
<evidence type="ECO:0000313" key="5">
    <source>
        <dbReference type="EMBL" id="PWA03346.1"/>
    </source>
</evidence>
<dbReference type="GO" id="GO:0035658">
    <property type="term" value="C:Mon1-Ccz1 complex"/>
    <property type="evidence" value="ECO:0007669"/>
    <property type="project" value="TreeGrafter"/>
</dbReference>